<gene>
    <name evidence="2" type="ORF">DK847_04975</name>
</gene>
<keyword evidence="3" id="KW-1185">Reference proteome</keyword>
<dbReference type="RefSeq" id="WP_111196533.1">
    <property type="nucleotide sequence ID" value="NZ_QKVK01000002.1"/>
</dbReference>
<sequence>MKWLPLLTYVLAAPTIAGSIMVALLTMGVDNRMLIGGTLAGFVIALPVAWLVSKSIRNAIHG</sequence>
<dbReference type="EMBL" id="QKVK01000002">
    <property type="protein sequence ID" value="PZF77785.1"/>
    <property type="molecule type" value="Genomic_DNA"/>
</dbReference>
<keyword evidence="1" id="KW-0812">Transmembrane</keyword>
<keyword evidence="1" id="KW-1133">Transmembrane helix</keyword>
<accession>A0A2W2AQY1</accession>
<evidence type="ECO:0000256" key="1">
    <source>
        <dbReference type="SAM" id="Phobius"/>
    </source>
</evidence>
<evidence type="ECO:0000313" key="3">
    <source>
        <dbReference type="Proteomes" id="UP000248795"/>
    </source>
</evidence>
<reference evidence="3" key="1">
    <citation type="submission" date="2018-06" db="EMBL/GenBank/DDBJ databases">
        <title>Aestuariibacter litoralis strain KCTC 52945T.</title>
        <authorList>
            <person name="Li X."/>
            <person name="Salam N."/>
            <person name="Li J.-L."/>
            <person name="Chen Y.-M."/>
            <person name="Yang Z.-W."/>
            <person name="Zhang L.-Y."/>
            <person name="Han M.-X."/>
            <person name="Xiao M."/>
            <person name="Li W.-J."/>
        </authorList>
    </citation>
    <scope>NUCLEOTIDE SEQUENCE [LARGE SCALE GENOMIC DNA]</scope>
    <source>
        <strain evidence="3">KCTC 52945</strain>
    </source>
</reference>
<dbReference type="AlphaFoldDB" id="A0A2W2AQY1"/>
<proteinExistence type="predicted"/>
<feature type="transmembrane region" description="Helical" evidence="1">
    <location>
        <begin position="33"/>
        <end position="52"/>
    </location>
</feature>
<comment type="caution">
    <text evidence="2">The sequence shown here is derived from an EMBL/GenBank/DDBJ whole genome shotgun (WGS) entry which is preliminary data.</text>
</comment>
<keyword evidence="1" id="KW-0472">Membrane</keyword>
<dbReference type="Proteomes" id="UP000248795">
    <property type="component" value="Unassembled WGS sequence"/>
</dbReference>
<evidence type="ECO:0000313" key="2">
    <source>
        <dbReference type="EMBL" id="PZF77785.1"/>
    </source>
</evidence>
<organism evidence="2 3">
    <name type="scientific">Aestuariivirga litoralis</name>
    <dbReference type="NCBI Taxonomy" id="2650924"/>
    <lineage>
        <taxon>Bacteria</taxon>
        <taxon>Pseudomonadati</taxon>
        <taxon>Pseudomonadota</taxon>
        <taxon>Alphaproteobacteria</taxon>
        <taxon>Hyphomicrobiales</taxon>
        <taxon>Aestuariivirgaceae</taxon>
        <taxon>Aestuariivirga</taxon>
    </lineage>
</organism>
<protein>
    <submittedName>
        <fullName evidence="2">CTP synthetase</fullName>
    </submittedName>
</protein>
<name>A0A2W2AQY1_9HYPH</name>